<dbReference type="EMBL" id="KN833688">
    <property type="protein sequence ID" value="KIK29806.1"/>
    <property type="molecule type" value="Genomic_DNA"/>
</dbReference>
<evidence type="ECO:0000313" key="1">
    <source>
        <dbReference type="EMBL" id="KIK29806.1"/>
    </source>
</evidence>
<proteinExistence type="predicted"/>
<reference evidence="2" key="2">
    <citation type="submission" date="2015-01" db="EMBL/GenBank/DDBJ databases">
        <title>Evolutionary Origins and Diversification of the Mycorrhizal Mutualists.</title>
        <authorList>
            <consortium name="DOE Joint Genome Institute"/>
            <consortium name="Mycorrhizal Genomics Consortium"/>
            <person name="Kohler A."/>
            <person name="Kuo A."/>
            <person name="Nagy L.G."/>
            <person name="Floudas D."/>
            <person name="Copeland A."/>
            <person name="Barry K.W."/>
            <person name="Cichocki N."/>
            <person name="Veneault-Fourrey C."/>
            <person name="LaButti K."/>
            <person name="Lindquist E.A."/>
            <person name="Lipzen A."/>
            <person name="Lundell T."/>
            <person name="Morin E."/>
            <person name="Murat C."/>
            <person name="Riley R."/>
            <person name="Ohm R."/>
            <person name="Sun H."/>
            <person name="Tunlid A."/>
            <person name="Henrissat B."/>
            <person name="Grigoriev I.V."/>
            <person name="Hibbett D.S."/>
            <person name="Martin F."/>
        </authorList>
    </citation>
    <scope>NUCLEOTIDE SEQUENCE [LARGE SCALE GENOMIC DNA]</scope>
    <source>
        <strain evidence="2">441</strain>
    </source>
</reference>
<dbReference type="HOGENOM" id="CLU_2923558_0_0_1"/>
<reference evidence="1 2" key="1">
    <citation type="submission" date="2014-04" db="EMBL/GenBank/DDBJ databases">
        <authorList>
            <consortium name="DOE Joint Genome Institute"/>
            <person name="Kuo A."/>
            <person name="Kohler A."/>
            <person name="Costa M.D."/>
            <person name="Nagy L.G."/>
            <person name="Floudas D."/>
            <person name="Copeland A."/>
            <person name="Barry K.W."/>
            <person name="Cichocki N."/>
            <person name="Veneault-Fourrey C."/>
            <person name="LaButti K."/>
            <person name="Lindquist E.A."/>
            <person name="Lipzen A."/>
            <person name="Lundell T."/>
            <person name="Morin E."/>
            <person name="Murat C."/>
            <person name="Sun H."/>
            <person name="Tunlid A."/>
            <person name="Henrissat B."/>
            <person name="Grigoriev I.V."/>
            <person name="Hibbett D.S."/>
            <person name="Martin F."/>
            <person name="Nordberg H.P."/>
            <person name="Cantor M.N."/>
            <person name="Hua S.X."/>
        </authorList>
    </citation>
    <scope>NUCLEOTIDE SEQUENCE [LARGE SCALE GENOMIC DNA]</scope>
    <source>
        <strain evidence="1 2">441</strain>
    </source>
</reference>
<sequence>MGRTRQGDTIAHDLFVALQDVIQPQMCACCSSLLSEWHLPVAGLTSGLALPGVYDFINNVF</sequence>
<dbReference type="Proteomes" id="UP000054018">
    <property type="component" value="Unassembled WGS sequence"/>
</dbReference>
<organism evidence="1 2">
    <name type="scientific">Pisolithus microcarpus 441</name>
    <dbReference type="NCBI Taxonomy" id="765257"/>
    <lineage>
        <taxon>Eukaryota</taxon>
        <taxon>Fungi</taxon>
        <taxon>Dikarya</taxon>
        <taxon>Basidiomycota</taxon>
        <taxon>Agaricomycotina</taxon>
        <taxon>Agaricomycetes</taxon>
        <taxon>Agaricomycetidae</taxon>
        <taxon>Boletales</taxon>
        <taxon>Sclerodermatineae</taxon>
        <taxon>Pisolithaceae</taxon>
        <taxon>Pisolithus</taxon>
    </lineage>
</organism>
<dbReference type="AlphaFoldDB" id="A0A0C9ZKD1"/>
<protein>
    <submittedName>
        <fullName evidence="1">Uncharacterized protein</fullName>
    </submittedName>
</protein>
<accession>A0A0C9ZKD1</accession>
<keyword evidence="2" id="KW-1185">Reference proteome</keyword>
<gene>
    <name evidence="1" type="ORF">PISMIDRAFT_671762</name>
</gene>
<evidence type="ECO:0000313" key="2">
    <source>
        <dbReference type="Proteomes" id="UP000054018"/>
    </source>
</evidence>
<name>A0A0C9ZKD1_9AGAM</name>